<dbReference type="RefSeq" id="WP_087454569.1">
    <property type="nucleotide sequence ID" value="NZ_CP021417.2"/>
</dbReference>
<dbReference type="NCBIfam" id="NF006521">
    <property type="entry name" value="PRK08965.1-5"/>
    <property type="match status" value="1"/>
</dbReference>
<dbReference type="GO" id="GO:0005886">
    <property type="term" value="C:plasma membrane"/>
    <property type="evidence" value="ECO:0007669"/>
    <property type="project" value="UniProtKB-SubCell"/>
</dbReference>
<dbReference type="AlphaFoldDB" id="A0A7Y4LHD2"/>
<keyword evidence="5 7" id="KW-1133">Transmembrane helix</keyword>
<reference evidence="8 9" key="4">
    <citation type="journal article" date="2020" name="PLoS ONE">
        <title>Taxonomic classification of strain PO100/5 shows a broader geographic distribution and genetic markers of the recently described Corynebacterium silvaticum.</title>
        <authorList>
            <person name="Viana M.V.C."/>
            <person name="Profeta R."/>
            <person name="da Silva A.L."/>
            <person name="Hurtado R."/>
            <person name="Cerqueira J.C."/>
            <person name="Ribeiro B.F.S."/>
            <person name="Almeida M.O."/>
            <person name="Morais-Rodrigues F."/>
            <person name="Soares S.C."/>
            <person name="Oliveira M."/>
            <person name="Tavares L."/>
            <person name="Figueiredo H."/>
            <person name="Wattam A.R."/>
            <person name="Barh D."/>
            <person name="Ghosh P."/>
            <person name="Silva A."/>
            <person name="Azevedo V."/>
        </authorList>
    </citation>
    <scope>NUCLEOTIDE SEQUENCE [LARGE SCALE GENOMIC DNA]</scope>
    <source>
        <strain evidence="8 9">PO100/5</strain>
    </source>
</reference>
<sequence length="171" mass="18910">MIAGARRRFRPLFVLVATVMWVMLMGELSVGNLVAGLLVGLIVSIALPLPSLPVEGLTINILPFLELISRWTLYLFSGSVRVAWLSIRRAEPPRSAIVTVPMRVDSELVLSLATTLYNLQPGGTVTDIDVANRLWTVHILDASSTDKVDAEIAAIEQYEQRLKRAFERNNA</sequence>
<proteinExistence type="inferred from homology"/>
<reference evidence="8 9" key="1">
    <citation type="journal article" date="2014" name="BMC Vet. Res.">
        <title>First report of Corynebacterium pseudotuberculosis from caseous lymphadenitis lesions in Black Alentejano pig (Sus scrofa domesticus).</title>
        <authorList>
            <person name="Oliveira M."/>
            <person name="Barroco C."/>
            <person name="Mottola C."/>
            <person name="Santos R."/>
            <person name="Lemsaddek A."/>
            <person name="Tavares L."/>
            <person name="Semedo-Lemsaddek T."/>
        </authorList>
    </citation>
    <scope>NUCLEOTIDE SEQUENCE [LARGE SCALE GENOMIC DNA]</scope>
    <source>
        <strain evidence="8 9">PO100/5</strain>
    </source>
</reference>
<evidence type="ECO:0000256" key="2">
    <source>
        <dbReference type="ARBA" id="ARBA00006228"/>
    </source>
</evidence>
<dbReference type="GeneID" id="75008627"/>
<feature type="transmembrane region" description="Helical" evidence="7">
    <location>
        <begin position="12"/>
        <end position="45"/>
    </location>
</feature>
<keyword evidence="6 7" id="KW-0472">Membrane</keyword>
<accession>A0A7Y4LHD2</accession>
<organism evidence="8 9">
    <name type="scientific">Corynebacterium silvaticum</name>
    <dbReference type="NCBI Taxonomy" id="2320431"/>
    <lineage>
        <taxon>Bacteria</taxon>
        <taxon>Bacillati</taxon>
        <taxon>Actinomycetota</taxon>
        <taxon>Actinomycetes</taxon>
        <taxon>Mycobacteriales</taxon>
        <taxon>Corynebacteriaceae</taxon>
        <taxon>Corynebacterium</taxon>
    </lineage>
</organism>
<evidence type="ECO:0000256" key="7">
    <source>
        <dbReference type="SAM" id="Phobius"/>
    </source>
</evidence>
<keyword evidence="9" id="KW-1185">Reference proteome</keyword>
<evidence type="ECO:0000313" key="8">
    <source>
        <dbReference type="EMBL" id="ARU46787.1"/>
    </source>
</evidence>
<dbReference type="EMBL" id="CP021417">
    <property type="protein sequence ID" value="ARU46787.1"/>
    <property type="molecule type" value="Genomic_DNA"/>
</dbReference>
<evidence type="ECO:0000256" key="6">
    <source>
        <dbReference type="ARBA" id="ARBA00023136"/>
    </source>
</evidence>
<comment type="subcellular location">
    <subcellularLocation>
        <location evidence="1">Cell membrane</location>
        <topology evidence="1">Multi-pass membrane protein</topology>
    </subcellularLocation>
</comment>
<dbReference type="GO" id="GO:0008324">
    <property type="term" value="F:monoatomic cation transmembrane transporter activity"/>
    <property type="evidence" value="ECO:0007669"/>
    <property type="project" value="InterPro"/>
</dbReference>
<dbReference type="PANTHER" id="PTHR34584">
    <property type="entry name" value="NA(+)/H(+) ANTIPORTER SUBUNIT E1"/>
    <property type="match status" value="1"/>
</dbReference>
<gene>
    <name evidence="8" type="ORF">CBE74_10395</name>
</gene>
<reference evidence="8 9" key="3">
    <citation type="journal article" date="2020" name="Int. J. Syst. Evol. Microbiol.">
        <title>Corynebacterium silvaticum sp. nov., a unique group of NTTB corynebacteria in wild boar and roe deer.</title>
        <authorList>
            <person name="Dangel A."/>
            <person name="Berger A."/>
            <person name="Rau J."/>
            <person name="Eisenberg T."/>
            <person name="Kampfer P."/>
            <person name="Margos G."/>
            <person name="Contzen M."/>
            <person name="Busse H.J."/>
            <person name="Konrad R."/>
            <person name="Peters M."/>
            <person name="Sting R."/>
            <person name="Sing A."/>
        </authorList>
    </citation>
    <scope>NUCLEOTIDE SEQUENCE [LARGE SCALE GENOMIC DNA]</scope>
    <source>
        <strain evidence="8 9">PO100/5</strain>
    </source>
</reference>
<evidence type="ECO:0000313" key="9">
    <source>
        <dbReference type="Proteomes" id="UP000195652"/>
    </source>
</evidence>
<comment type="similarity">
    <text evidence="2">Belongs to the CPA3 antiporters (TC 2.A.63) subunit E family.</text>
</comment>
<dbReference type="InterPro" id="IPR002758">
    <property type="entry name" value="Cation_antiport_E"/>
</dbReference>
<reference evidence="8 9" key="2">
    <citation type="journal article" date="2020" name="Antonie Van Leeuwenhoek">
        <title>Phylogenomic characterisation of a novel corynebacterial species pathogenic to animals.</title>
        <authorList>
            <person name="Moller J."/>
            <person name="Musella L."/>
            <person name="Melnikov V."/>
            <person name="Geissdorfer W."/>
            <person name="Burkovski A."/>
            <person name="Sangal V."/>
        </authorList>
    </citation>
    <scope>NUCLEOTIDE SEQUENCE [LARGE SCALE GENOMIC DNA]</scope>
    <source>
        <strain evidence="8 9">PO100/5</strain>
    </source>
</reference>
<evidence type="ECO:0000256" key="3">
    <source>
        <dbReference type="ARBA" id="ARBA00022475"/>
    </source>
</evidence>
<keyword evidence="3" id="KW-1003">Cell membrane</keyword>
<name>A0A7Y4LHD2_9CORY</name>
<dbReference type="PANTHER" id="PTHR34584:SF1">
    <property type="entry name" value="NA(+)_H(+) ANTIPORTER SUBUNIT E1"/>
    <property type="match status" value="1"/>
</dbReference>
<keyword evidence="4 7" id="KW-0812">Transmembrane</keyword>
<protein>
    <submittedName>
        <fullName evidence="8">Na+/H+ antiporter subunit E</fullName>
    </submittedName>
</protein>
<dbReference type="KEGG" id="csil:CBE74_10395"/>
<evidence type="ECO:0000256" key="1">
    <source>
        <dbReference type="ARBA" id="ARBA00004651"/>
    </source>
</evidence>
<dbReference type="Proteomes" id="UP000195652">
    <property type="component" value="Chromosome"/>
</dbReference>
<evidence type="ECO:0000256" key="5">
    <source>
        <dbReference type="ARBA" id="ARBA00022989"/>
    </source>
</evidence>
<evidence type="ECO:0000256" key="4">
    <source>
        <dbReference type="ARBA" id="ARBA00022692"/>
    </source>
</evidence>
<dbReference type="Pfam" id="PF01899">
    <property type="entry name" value="MNHE"/>
    <property type="match status" value="1"/>
</dbReference>